<dbReference type="OrthoDB" id="3932522at2759"/>
<evidence type="ECO:0000256" key="1">
    <source>
        <dbReference type="SAM" id="MobiDB-lite"/>
    </source>
</evidence>
<evidence type="ECO:0000313" key="3">
    <source>
        <dbReference type="Proteomes" id="UP000714618"/>
    </source>
</evidence>
<feature type="region of interest" description="Disordered" evidence="1">
    <location>
        <begin position="148"/>
        <end position="190"/>
    </location>
</feature>
<dbReference type="Proteomes" id="UP000714618">
    <property type="component" value="Unassembled WGS sequence"/>
</dbReference>
<dbReference type="EMBL" id="CAIJEO010000007">
    <property type="protein sequence ID" value="CAD0097112.1"/>
    <property type="molecule type" value="Genomic_DNA"/>
</dbReference>
<proteinExistence type="predicted"/>
<feature type="compositionally biased region" description="Basic and acidic residues" evidence="1">
    <location>
        <begin position="162"/>
        <end position="175"/>
    </location>
</feature>
<name>A0A9N8PKE1_9PEZI</name>
<keyword evidence="3" id="KW-1185">Reference proteome</keyword>
<reference evidence="2" key="1">
    <citation type="submission" date="2020-06" db="EMBL/GenBank/DDBJ databases">
        <authorList>
            <person name="Onetto C."/>
        </authorList>
    </citation>
    <scope>NUCLEOTIDE SEQUENCE</scope>
</reference>
<gene>
    <name evidence="2" type="ORF">AWRI4233_LOCUS6064</name>
</gene>
<organism evidence="2 3">
    <name type="scientific">Aureobasidium mustum</name>
    <dbReference type="NCBI Taxonomy" id="2773714"/>
    <lineage>
        <taxon>Eukaryota</taxon>
        <taxon>Fungi</taxon>
        <taxon>Dikarya</taxon>
        <taxon>Ascomycota</taxon>
        <taxon>Pezizomycotina</taxon>
        <taxon>Dothideomycetes</taxon>
        <taxon>Dothideomycetidae</taxon>
        <taxon>Dothideales</taxon>
        <taxon>Saccotheciaceae</taxon>
        <taxon>Aureobasidium</taxon>
    </lineage>
</organism>
<sequence>MPDPYVGILLNLTSDEVQELKSCIRHHLRSPTVVDSTFDIYHPALAPTAPTYRELLCRGGAARLGWHLSPSKETTLIRSTVAFAVSLDFPHLFKEPASLEEYRREWVPNAFECYSIVPHQFRRDILARLIDICAEDMKEDKRLRYNATDPKPYFKKPALPPELRRDASENKRAHIEPPQANTSNNLKRSH</sequence>
<evidence type="ECO:0000313" key="2">
    <source>
        <dbReference type="EMBL" id="CAD0097112.1"/>
    </source>
</evidence>
<feature type="compositionally biased region" description="Polar residues" evidence="1">
    <location>
        <begin position="179"/>
        <end position="190"/>
    </location>
</feature>
<accession>A0A9N8PKE1</accession>
<dbReference type="AlphaFoldDB" id="A0A9N8PKE1"/>
<protein>
    <submittedName>
        <fullName evidence="2">Uncharacterized protein</fullName>
    </submittedName>
</protein>
<comment type="caution">
    <text evidence="2">The sequence shown here is derived from an EMBL/GenBank/DDBJ whole genome shotgun (WGS) entry which is preliminary data.</text>
</comment>